<reference evidence="1 2" key="1">
    <citation type="journal article" date="2011" name="PLoS Genet.">
        <title>Comparative genomic analysis of human fungal pathogens causing paracoccidioidomycosis.</title>
        <authorList>
            <person name="Desjardins C.A."/>
            <person name="Champion M.D."/>
            <person name="Holder J.W."/>
            <person name="Muszewska A."/>
            <person name="Goldberg J."/>
            <person name="Bailao A.M."/>
            <person name="Brigido M.M."/>
            <person name="Ferreira M.E."/>
            <person name="Garcia A.M."/>
            <person name="Grynberg M."/>
            <person name="Gujja S."/>
            <person name="Heiman D.I."/>
            <person name="Henn M.R."/>
            <person name="Kodira C.D."/>
            <person name="Leon-Narvaez H."/>
            <person name="Longo L.V."/>
            <person name="Ma L.J."/>
            <person name="Malavazi I."/>
            <person name="Matsuo A.L."/>
            <person name="Morais F.V."/>
            <person name="Pereira M."/>
            <person name="Rodriguez-Brito S."/>
            <person name="Sakthikumar S."/>
            <person name="Salem-Izacc S.M."/>
            <person name="Sykes S.M."/>
            <person name="Teixeira M.M."/>
            <person name="Vallejo M.C."/>
            <person name="Walter M.E."/>
            <person name="Yandava C."/>
            <person name="Young S."/>
            <person name="Zeng Q."/>
            <person name="Zucker J."/>
            <person name="Felipe M.S."/>
            <person name="Goldman G.H."/>
            <person name="Haas B.J."/>
            <person name="McEwen J.G."/>
            <person name="Nino-Vega G."/>
            <person name="Puccia R."/>
            <person name="San-Blas G."/>
            <person name="Soares C.M."/>
            <person name="Birren B.W."/>
            <person name="Cuomo C.A."/>
        </authorList>
    </citation>
    <scope>NUCLEOTIDE SEQUENCE [LARGE SCALE GENOMIC DNA]</scope>
    <source>
        <strain evidence="2">ATCC MYA-826 / Pb01</strain>
    </source>
</reference>
<dbReference type="RefSeq" id="XP_015699596.1">
    <property type="nucleotide sequence ID" value="XM_015845370.1"/>
</dbReference>
<name>C1H2F2_PARBA</name>
<organism evidence="1 2">
    <name type="scientific">Paracoccidioides lutzii (strain ATCC MYA-826 / Pb01)</name>
    <name type="common">Paracoccidioides brasiliensis</name>
    <dbReference type="NCBI Taxonomy" id="502779"/>
    <lineage>
        <taxon>Eukaryota</taxon>
        <taxon>Fungi</taxon>
        <taxon>Dikarya</taxon>
        <taxon>Ascomycota</taxon>
        <taxon>Pezizomycotina</taxon>
        <taxon>Eurotiomycetes</taxon>
        <taxon>Eurotiomycetidae</taxon>
        <taxon>Onygenales</taxon>
        <taxon>Ajellomycetaceae</taxon>
        <taxon>Paracoccidioides</taxon>
    </lineage>
</organism>
<keyword evidence="2" id="KW-1185">Reference proteome</keyword>
<dbReference type="AlphaFoldDB" id="C1H2F2"/>
<gene>
    <name evidence="1" type="ORF">PAAG_04781</name>
</gene>
<dbReference type="GeneID" id="9096540"/>
<dbReference type="KEGG" id="pbl:PAAG_04781"/>
<evidence type="ECO:0000313" key="2">
    <source>
        <dbReference type="Proteomes" id="UP000002059"/>
    </source>
</evidence>
<dbReference type="HOGENOM" id="CLU_1586995_0_0_1"/>
<protein>
    <submittedName>
        <fullName evidence="1">Uncharacterized protein</fullName>
    </submittedName>
</protein>
<dbReference type="VEuPathDB" id="FungiDB:PAAG_04781"/>
<dbReference type="Proteomes" id="UP000002059">
    <property type="component" value="Partially assembled WGS sequence"/>
</dbReference>
<sequence length="168" mass="18580">MAPGVHPNAAPFSFYLRSYYDIPDPDPKSPPPPRLQEIARKPIATSESFRFVSFHSGAGAVVNRVLITVVGILRTVLETWHHSSFDVAGSFDFVGLGIEFEGRFQFGFLFISLFLNLADEEYSEYFIELICLSTISDDRFEALSFLGGGFKGCQSTGEPPEEPRSSTG</sequence>
<dbReference type="EMBL" id="KN294003">
    <property type="protein sequence ID" value="EEH33732.2"/>
    <property type="molecule type" value="Genomic_DNA"/>
</dbReference>
<evidence type="ECO:0000313" key="1">
    <source>
        <dbReference type="EMBL" id="EEH33732.2"/>
    </source>
</evidence>
<proteinExistence type="predicted"/>
<accession>C1H2F2</accession>